<feature type="transmembrane region" description="Helical" evidence="5">
    <location>
        <begin position="53"/>
        <end position="80"/>
    </location>
</feature>
<name>A0A9P8C384_9HELO</name>
<dbReference type="Pfam" id="PF04479">
    <property type="entry name" value="RTA1"/>
    <property type="match status" value="1"/>
</dbReference>
<sequence length="358" mass="40106">MFLTTKLETIHGKTEAHLTIPDKTISIIFPTCIQTEIPDKNGYVPPGTCNSLFAYYPSFAAAFVTTGVFGVLVGVHVFLAWKWKANYSWVVIMGAIWETLAFLFRAVSTKNQQSSGLHLVGTLFLLLSPLLINAFCYIALARLIQTFHPQHSVLRIKAHHLSILFVCLDFIAFVIQIAGGLYASPTDTPEKILRGVHIYMGGIGIQQFFVVVFVGLAFRFQMEMNQIDRNVVVEQKGKWKRLLWAIYGSLAFITIRIIFRLVQFTAGTKGAGNDLVGKEAYLYVLEAVPMIFAIACFVVVHPGPIVDKQMPGIFSSLRRKLPWGRKTDRRQSTRGKEPEGTYVELESHSMKNSMGLRG</sequence>
<feature type="transmembrane region" description="Helical" evidence="5">
    <location>
        <begin position="241"/>
        <end position="261"/>
    </location>
</feature>
<comment type="subcellular location">
    <subcellularLocation>
        <location evidence="1">Membrane</location>
        <topology evidence="1">Multi-pass membrane protein</topology>
    </subcellularLocation>
</comment>
<evidence type="ECO:0000256" key="3">
    <source>
        <dbReference type="ARBA" id="ARBA00022989"/>
    </source>
</evidence>
<dbReference type="EMBL" id="MU251581">
    <property type="protein sequence ID" value="KAG9231780.1"/>
    <property type="molecule type" value="Genomic_DNA"/>
</dbReference>
<feature type="transmembrane region" description="Helical" evidence="5">
    <location>
        <begin position="119"/>
        <end position="140"/>
    </location>
</feature>
<feature type="transmembrane region" description="Helical" evidence="5">
    <location>
        <begin position="196"/>
        <end position="220"/>
    </location>
</feature>
<dbReference type="Proteomes" id="UP000824998">
    <property type="component" value="Unassembled WGS sequence"/>
</dbReference>
<dbReference type="PANTHER" id="PTHR31465:SF15">
    <property type="entry name" value="LIPID TRANSPORTER ATNI-RELATED"/>
    <property type="match status" value="1"/>
</dbReference>
<evidence type="ECO:0000256" key="5">
    <source>
        <dbReference type="SAM" id="Phobius"/>
    </source>
</evidence>
<dbReference type="OrthoDB" id="5384040at2759"/>
<proteinExistence type="predicted"/>
<dbReference type="InterPro" id="IPR007568">
    <property type="entry name" value="RTA1"/>
</dbReference>
<evidence type="ECO:0000313" key="6">
    <source>
        <dbReference type="EMBL" id="KAG9231780.1"/>
    </source>
</evidence>
<evidence type="ECO:0000256" key="1">
    <source>
        <dbReference type="ARBA" id="ARBA00004141"/>
    </source>
</evidence>
<keyword evidence="4 5" id="KW-0472">Membrane</keyword>
<comment type="caution">
    <text evidence="6">The sequence shown here is derived from an EMBL/GenBank/DDBJ whole genome shotgun (WGS) entry which is preliminary data.</text>
</comment>
<keyword evidence="7" id="KW-1185">Reference proteome</keyword>
<feature type="transmembrane region" description="Helical" evidence="5">
    <location>
        <begin position="87"/>
        <end position="107"/>
    </location>
</feature>
<organism evidence="6 7">
    <name type="scientific">Amylocarpus encephaloides</name>
    <dbReference type="NCBI Taxonomy" id="45428"/>
    <lineage>
        <taxon>Eukaryota</taxon>
        <taxon>Fungi</taxon>
        <taxon>Dikarya</taxon>
        <taxon>Ascomycota</taxon>
        <taxon>Pezizomycotina</taxon>
        <taxon>Leotiomycetes</taxon>
        <taxon>Helotiales</taxon>
        <taxon>Helotiales incertae sedis</taxon>
        <taxon>Amylocarpus</taxon>
    </lineage>
</organism>
<dbReference type="PANTHER" id="PTHR31465">
    <property type="entry name" value="PROTEIN RTA1-RELATED"/>
    <property type="match status" value="1"/>
</dbReference>
<evidence type="ECO:0000313" key="7">
    <source>
        <dbReference type="Proteomes" id="UP000824998"/>
    </source>
</evidence>
<protein>
    <submittedName>
        <fullName evidence="6">RTA1 domain-containing protein</fullName>
    </submittedName>
</protein>
<evidence type="ECO:0000256" key="4">
    <source>
        <dbReference type="ARBA" id="ARBA00023136"/>
    </source>
</evidence>
<feature type="transmembrane region" description="Helical" evidence="5">
    <location>
        <begin position="281"/>
        <end position="300"/>
    </location>
</feature>
<evidence type="ECO:0000256" key="2">
    <source>
        <dbReference type="ARBA" id="ARBA00022692"/>
    </source>
</evidence>
<reference evidence="6" key="1">
    <citation type="journal article" date="2021" name="IMA Fungus">
        <title>Genomic characterization of three marine fungi, including Emericellopsis atlantica sp. nov. with signatures of a generalist lifestyle and marine biomass degradation.</title>
        <authorList>
            <person name="Hagestad O.C."/>
            <person name="Hou L."/>
            <person name="Andersen J.H."/>
            <person name="Hansen E.H."/>
            <person name="Altermark B."/>
            <person name="Li C."/>
            <person name="Kuhnert E."/>
            <person name="Cox R.J."/>
            <person name="Crous P.W."/>
            <person name="Spatafora J.W."/>
            <person name="Lail K."/>
            <person name="Amirebrahimi M."/>
            <person name="Lipzen A."/>
            <person name="Pangilinan J."/>
            <person name="Andreopoulos W."/>
            <person name="Hayes R.D."/>
            <person name="Ng V."/>
            <person name="Grigoriev I.V."/>
            <person name="Jackson S.A."/>
            <person name="Sutton T.D.S."/>
            <person name="Dobson A.D.W."/>
            <person name="Rama T."/>
        </authorList>
    </citation>
    <scope>NUCLEOTIDE SEQUENCE</scope>
    <source>
        <strain evidence="6">TRa018bII</strain>
    </source>
</reference>
<accession>A0A9P8C384</accession>
<gene>
    <name evidence="6" type="ORF">BJ875DRAFT_382179</name>
</gene>
<keyword evidence="3 5" id="KW-1133">Transmembrane helix</keyword>
<feature type="transmembrane region" description="Helical" evidence="5">
    <location>
        <begin position="161"/>
        <end position="184"/>
    </location>
</feature>
<dbReference type="GO" id="GO:0016020">
    <property type="term" value="C:membrane"/>
    <property type="evidence" value="ECO:0007669"/>
    <property type="project" value="UniProtKB-SubCell"/>
</dbReference>
<keyword evidence="2 5" id="KW-0812">Transmembrane</keyword>
<dbReference type="AlphaFoldDB" id="A0A9P8C384"/>